<keyword evidence="3" id="KW-1185">Reference proteome</keyword>
<dbReference type="OrthoDB" id="1652165at2"/>
<dbReference type="Gene3D" id="2.60.40.2700">
    <property type="match status" value="1"/>
</dbReference>
<dbReference type="Pfam" id="PF13585">
    <property type="entry name" value="CHU_C"/>
    <property type="match status" value="1"/>
</dbReference>
<gene>
    <name evidence="2" type="ORF">FC093_07450</name>
</gene>
<keyword evidence="1" id="KW-0732">Signal</keyword>
<evidence type="ECO:0000256" key="1">
    <source>
        <dbReference type="SAM" id="SignalP"/>
    </source>
</evidence>
<comment type="caution">
    <text evidence="2">The sequence shown here is derived from an EMBL/GenBank/DDBJ whole genome shotgun (WGS) entry which is preliminary data.</text>
</comment>
<sequence length="655" mass="70494">MKFLFTFLLLLITKFTFAQICTGSVGDAIINETFGAGTSTFGPPLGPGKTSSLNFQADNCPGDGHYAILNYTSGCWPYDVVWHTATDHTGNGYYMLINASYQPSDFYIQKVTGLCEGTTYQFAAWLLNMCSVTGTLPNITMTIEKTDGTVLAKKETGDIPIINPLTWQQYGFNFTTPAGVSEVVLRMRNNAPGGVGNDVGLDDITFRPIGPSVAISAANVARDTAVFCESNSNTLQFSSSVEECYVSTAYQWQQSTNGGTTWTDIAGATAADYTSMPVNAGVYMYRLAVAQATSIGNTSCRVTSKPFTILVYAKDQRTITIAQSPDYICGASPVTFTATTTNGGNAPAYQWQLNGKAVGINSTTFTSNTLFTGDVVNCIFTSSLPCNTPAVSNSITVKIGKPVTTTINQSICEGENYAGYSQTGTYTDVFKSSSGCDSTRTLNLTVKNKITITIDTTICYGSNYNGYTASGIYTHTFTAASGCDSVQTINLNVLPDINRKVWNDTLLCTGDTIVLSPGVFDTYVWQDGSAQSSFVVHKSGVYTVIVGNQCGTAVKQVNITEQVCTIAFPTGFTPNGDGLNDVFKVVNGYNLQYFRLRIINRWGQQVFTSGMPAKGWNGMMNGRPAGTGTYIWFCEYKRPGSTTITSIKGVVTLIR</sequence>
<evidence type="ECO:0000313" key="2">
    <source>
        <dbReference type="EMBL" id="TKK69904.1"/>
    </source>
</evidence>
<dbReference type="NCBIfam" id="TIGR04131">
    <property type="entry name" value="Bac_Flav_CTERM"/>
    <property type="match status" value="1"/>
</dbReference>
<dbReference type="RefSeq" id="WP_137261126.1">
    <property type="nucleotide sequence ID" value="NZ_SZQL01000004.1"/>
</dbReference>
<dbReference type="Gene3D" id="2.60.120.260">
    <property type="entry name" value="Galactose-binding domain-like"/>
    <property type="match status" value="1"/>
</dbReference>
<organism evidence="2 3">
    <name type="scientific">Ilyomonas limi</name>
    <dbReference type="NCBI Taxonomy" id="2575867"/>
    <lineage>
        <taxon>Bacteria</taxon>
        <taxon>Pseudomonadati</taxon>
        <taxon>Bacteroidota</taxon>
        <taxon>Chitinophagia</taxon>
        <taxon>Chitinophagales</taxon>
        <taxon>Chitinophagaceae</taxon>
        <taxon>Ilyomonas</taxon>
    </lineage>
</organism>
<dbReference type="EMBL" id="SZQL01000004">
    <property type="protein sequence ID" value="TKK69904.1"/>
    <property type="molecule type" value="Genomic_DNA"/>
</dbReference>
<proteinExistence type="predicted"/>
<dbReference type="AlphaFoldDB" id="A0A4U3L6A6"/>
<name>A0A4U3L6A6_9BACT</name>
<accession>A0A4U3L6A6</accession>
<feature type="signal peptide" evidence="1">
    <location>
        <begin position="1"/>
        <end position="18"/>
    </location>
</feature>
<evidence type="ECO:0000313" key="3">
    <source>
        <dbReference type="Proteomes" id="UP000305848"/>
    </source>
</evidence>
<dbReference type="InterPro" id="IPR026341">
    <property type="entry name" value="T9SS_type_B"/>
</dbReference>
<reference evidence="2 3" key="1">
    <citation type="submission" date="2019-05" db="EMBL/GenBank/DDBJ databases">
        <title>Panacibacter sp. strain 17mud1-8 Genome sequencing and assembly.</title>
        <authorList>
            <person name="Chhetri G."/>
        </authorList>
    </citation>
    <scope>NUCLEOTIDE SEQUENCE [LARGE SCALE GENOMIC DNA]</scope>
    <source>
        <strain evidence="2 3">17mud1-8</strain>
    </source>
</reference>
<feature type="chain" id="PRO_5020235698" evidence="1">
    <location>
        <begin position="19"/>
        <end position="655"/>
    </location>
</feature>
<protein>
    <submittedName>
        <fullName evidence="2">Gliding motility-associated C-terminal domain-containing protein</fullName>
    </submittedName>
</protein>
<dbReference type="Proteomes" id="UP000305848">
    <property type="component" value="Unassembled WGS sequence"/>
</dbReference>